<organism evidence="4 5">
    <name type="scientific">Gynuella sunshinyii YC6258</name>
    <dbReference type="NCBI Taxonomy" id="1445510"/>
    <lineage>
        <taxon>Bacteria</taxon>
        <taxon>Pseudomonadati</taxon>
        <taxon>Pseudomonadota</taxon>
        <taxon>Gammaproteobacteria</taxon>
        <taxon>Oceanospirillales</taxon>
        <taxon>Saccharospirillaceae</taxon>
        <taxon>Gynuella</taxon>
    </lineage>
</organism>
<evidence type="ECO:0000313" key="5">
    <source>
        <dbReference type="Proteomes" id="UP000032266"/>
    </source>
</evidence>
<dbReference type="AlphaFoldDB" id="A0A0C5VCL2"/>
<dbReference type="InterPro" id="IPR004839">
    <property type="entry name" value="Aminotransferase_I/II_large"/>
</dbReference>
<name>A0A0C5VCL2_9GAMM</name>
<keyword evidence="4" id="KW-0012">Acyltransferase</keyword>
<dbReference type="STRING" id="1445510.YC6258_05043"/>
<dbReference type="PANTHER" id="PTHR13693:SF3">
    <property type="entry name" value="LD36009P"/>
    <property type="match status" value="1"/>
</dbReference>
<dbReference type="Gene3D" id="3.90.1150.10">
    <property type="entry name" value="Aspartate Aminotransferase, domain 1"/>
    <property type="match status" value="1"/>
</dbReference>
<comment type="cofactor">
    <cofactor evidence="1">
        <name>pyridoxal 5'-phosphate</name>
        <dbReference type="ChEBI" id="CHEBI:597326"/>
    </cofactor>
</comment>
<dbReference type="InterPro" id="IPR015421">
    <property type="entry name" value="PyrdxlP-dep_Trfase_major"/>
</dbReference>
<dbReference type="KEGG" id="gsn:YC6258_05043"/>
<evidence type="ECO:0000256" key="2">
    <source>
        <dbReference type="ARBA" id="ARBA00022679"/>
    </source>
</evidence>
<dbReference type="EC" id="2.3.1.29" evidence="4"/>
<dbReference type="GO" id="GO:0030170">
    <property type="term" value="F:pyridoxal phosphate binding"/>
    <property type="evidence" value="ECO:0007669"/>
    <property type="project" value="InterPro"/>
</dbReference>
<protein>
    <submittedName>
        <fullName evidence="4">7-keto-8-aminopelargonate synthetase-related enzyme</fullName>
        <ecNumber evidence="4">2.3.1.29</ecNumber>
    </submittedName>
</protein>
<dbReference type="InterPro" id="IPR050087">
    <property type="entry name" value="AON_synthase_class-II"/>
</dbReference>
<reference evidence="4 5" key="1">
    <citation type="submission" date="2014-01" db="EMBL/GenBank/DDBJ databases">
        <title>Full genme sequencing of cellulolytic bacterium Gynuella sunshinyii YC6258T gen. nov., sp. nov.</title>
        <authorList>
            <person name="Khan H."/>
            <person name="Chung E.J."/>
            <person name="Chung Y.R."/>
        </authorList>
    </citation>
    <scope>NUCLEOTIDE SEQUENCE [LARGE SCALE GENOMIC DNA]</scope>
    <source>
        <strain evidence="4 5">YC6258</strain>
    </source>
</reference>
<gene>
    <name evidence="4" type="ORF">YC6258_05043</name>
</gene>
<dbReference type="OrthoDB" id="9807157at2"/>
<dbReference type="InterPro" id="IPR015422">
    <property type="entry name" value="PyrdxlP-dep_Trfase_small"/>
</dbReference>
<proteinExistence type="predicted"/>
<evidence type="ECO:0000256" key="1">
    <source>
        <dbReference type="ARBA" id="ARBA00001933"/>
    </source>
</evidence>
<feature type="domain" description="Aminotransferase class I/classII large" evidence="3">
    <location>
        <begin position="59"/>
        <end position="402"/>
    </location>
</feature>
<dbReference type="HOGENOM" id="CLU_015846_11_0_6"/>
<dbReference type="GO" id="GO:0008890">
    <property type="term" value="F:glycine C-acetyltransferase activity"/>
    <property type="evidence" value="ECO:0007669"/>
    <property type="project" value="UniProtKB-EC"/>
</dbReference>
<dbReference type="Pfam" id="PF00155">
    <property type="entry name" value="Aminotran_1_2"/>
    <property type="match status" value="1"/>
</dbReference>
<dbReference type="PATRIC" id="fig|1445510.3.peg.5003"/>
<dbReference type="EMBL" id="CP007142">
    <property type="protein sequence ID" value="AJQ97075.1"/>
    <property type="molecule type" value="Genomic_DNA"/>
</dbReference>
<keyword evidence="2 4" id="KW-0808">Transferase</keyword>
<dbReference type="Gene3D" id="3.40.640.10">
    <property type="entry name" value="Type I PLP-dependent aspartate aminotransferase-like (Major domain)"/>
    <property type="match status" value="1"/>
</dbReference>
<keyword evidence="5" id="KW-1185">Reference proteome</keyword>
<sequence>MDSRAMIELARLPFPQRMEKQYAFYQVEVEKGYMSGRQGFGPVDRTMKYKDTLSDTFNEVLVFGSNSYLGMSNDPYVKARVIEAVDEYGIGTGGSPAFSGYTKQHRDLEQRLATLAGHEDAILLPSGYMANLCWVNGLMNRNDIIVYDKNSHASVINAIKMTNVPFYTFDPEDLDSLDRLFADIKTRAKPGTQIFSTVEGVRSIDGRIIDLKRYIEICRQHDVITILDDAHGLGTVGKTGKGTLEHLDLQGQVDLRMSTCSKSLGAQGAFVSGSQKLIFMLRNFSFPYLFTSALAQPTLAAINAALDLLEQQPERVQRLHENVAYMQDRLESLGYRIIRGETGIIPVFFKGDGVVNELNRELYRRGVFANIMEYPMVPPGMERLRLSVMSTHTTQEMDRCIDLIDEIAIEMGIK</sequence>
<dbReference type="Proteomes" id="UP000032266">
    <property type="component" value="Chromosome"/>
</dbReference>
<dbReference type="InterPro" id="IPR015424">
    <property type="entry name" value="PyrdxlP-dep_Trfase"/>
</dbReference>
<accession>A0A0C5VCL2</accession>
<evidence type="ECO:0000259" key="3">
    <source>
        <dbReference type="Pfam" id="PF00155"/>
    </source>
</evidence>
<dbReference type="SUPFAM" id="SSF53383">
    <property type="entry name" value="PLP-dependent transferases"/>
    <property type="match status" value="1"/>
</dbReference>
<evidence type="ECO:0000313" key="4">
    <source>
        <dbReference type="EMBL" id="AJQ97075.1"/>
    </source>
</evidence>
<dbReference type="PANTHER" id="PTHR13693">
    <property type="entry name" value="CLASS II AMINOTRANSFERASE/8-AMINO-7-OXONONANOATE SYNTHASE"/>
    <property type="match status" value="1"/>
</dbReference>
<dbReference type="RefSeq" id="WP_044618920.1">
    <property type="nucleotide sequence ID" value="NZ_CP007142.1"/>
</dbReference>